<organism evidence="4 5">
    <name type="scientific">Puccinia graminis f. sp. tritici</name>
    <dbReference type="NCBI Taxonomy" id="56615"/>
    <lineage>
        <taxon>Eukaryota</taxon>
        <taxon>Fungi</taxon>
        <taxon>Dikarya</taxon>
        <taxon>Basidiomycota</taxon>
        <taxon>Pucciniomycotina</taxon>
        <taxon>Pucciniomycetes</taxon>
        <taxon>Pucciniales</taxon>
        <taxon>Pucciniaceae</taxon>
        <taxon>Puccinia</taxon>
    </lineage>
</organism>
<dbReference type="InterPro" id="IPR052282">
    <property type="entry name" value="Starch-active_LPMO"/>
</dbReference>
<feature type="signal peptide" evidence="3">
    <location>
        <begin position="1"/>
        <end position="29"/>
    </location>
</feature>
<comment type="caution">
    <text evidence="4">The sequence shown here is derived from an EMBL/GenBank/DDBJ whole genome shotgun (WGS) entry which is preliminary data.</text>
</comment>
<dbReference type="AlphaFoldDB" id="A0A5B0QIH9"/>
<proteinExistence type="predicted"/>
<gene>
    <name evidence="4" type="ORF">PGT21_011519</name>
</gene>
<reference evidence="4 5" key="1">
    <citation type="submission" date="2019-05" db="EMBL/GenBank/DDBJ databases">
        <title>Emergence of the Ug99 lineage of the wheat stem rust pathogen through somatic hybridization.</title>
        <authorList>
            <person name="Li F."/>
            <person name="Upadhyaya N.M."/>
            <person name="Sperschneider J."/>
            <person name="Matny O."/>
            <person name="Nguyen-Phuc H."/>
            <person name="Mago R."/>
            <person name="Raley C."/>
            <person name="Miller M.E."/>
            <person name="Silverstein K.A.T."/>
            <person name="Henningsen E."/>
            <person name="Hirsch C.D."/>
            <person name="Visser B."/>
            <person name="Pretorius Z.A."/>
            <person name="Steffenson B.J."/>
            <person name="Schwessinger B."/>
            <person name="Dodds P.N."/>
            <person name="Figueroa M."/>
        </authorList>
    </citation>
    <scope>NUCLEOTIDE SEQUENCE [LARGE SCALE GENOMIC DNA]</scope>
    <source>
        <strain evidence="4">21-0</strain>
    </source>
</reference>
<name>A0A5B0QIH9_PUCGR</name>
<comment type="cofactor">
    <cofactor evidence="1">
        <name>Cu(2+)</name>
        <dbReference type="ChEBI" id="CHEBI:29036"/>
    </cofactor>
</comment>
<dbReference type="PANTHER" id="PTHR36575:SF2">
    <property type="entry name" value="CHITIN-BINDING TYPE-4 DOMAIN-CONTAINING PROTEIN-RELATED"/>
    <property type="match status" value="1"/>
</dbReference>
<keyword evidence="2" id="KW-0186">Copper</keyword>
<dbReference type="Proteomes" id="UP000324748">
    <property type="component" value="Unassembled WGS sequence"/>
</dbReference>
<keyword evidence="3" id="KW-0732">Signal</keyword>
<accession>A0A5B0QIH9</accession>
<evidence type="ECO:0000256" key="2">
    <source>
        <dbReference type="ARBA" id="ARBA00023008"/>
    </source>
</evidence>
<sequence>MGSRLSGTGYFYPLFMVCIFLFRMVDAHAGIIDPKPMVVGKTFTSTCGVRASGIIKRSPFINQEAWKVTSPQCLQRRCQGLFVEDQNLQNIAKFISGQDIPVTIQVQVPHGGIAKLLLMDMTAQRPVQSEGSDLVLKDLGRNFGVPAQRRIQKFIVRITSEQADACQKSGGTCAIAVSQDFQANSARDFIHFFFRYFLLNPPSD</sequence>
<evidence type="ECO:0000313" key="4">
    <source>
        <dbReference type="EMBL" id="KAA1112814.1"/>
    </source>
</evidence>
<evidence type="ECO:0000313" key="5">
    <source>
        <dbReference type="Proteomes" id="UP000324748"/>
    </source>
</evidence>
<evidence type="ECO:0000256" key="3">
    <source>
        <dbReference type="SAM" id="SignalP"/>
    </source>
</evidence>
<keyword evidence="5" id="KW-1185">Reference proteome</keyword>
<dbReference type="EMBL" id="VSWC01000015">
    <property type="protein sequence ID" value="KAA1112814.1"/>
    <property type="molecule type" value="Genomic_DNA"/>
</dbReference>
<feature type="chain" id="PRO_5023025137" evidence="3">
    <location>
        <begin position="30"/>
        <end position="204"/>
    </location>
</feature>
<evidence type="ECO:0000256" key="1">
    <source>
        <dbReference type="ARBA" id="ARBA00001973"/>
    </source>
</evidence>
<protein>
    <submittedName>
        <fullName evidence="4">Uncharacterized protein</fullName>
    </submittedName>
</protein>
<dbReference type="PANTHER" id="PTHR36575">
    <property type="entry name" value="BINDING PROTEIN, PUTATIVE (AFU_ORTHOLOGUE AFUA_1G14430)-RELATED"/>
    <property type="match status" value="1"/>
</dbReference>
<dbReference type="OrthoDB" id="120613at2759"/>